<dbReference type="Proteomes" id="UP001500420">
    <property type="component" value="Unassembled WGS sequence"/>
</dbReference>
<evidence type="ECO:0000313" key="3">
    <source>
        <dbReference type="Proteomes" id="UP001500420"/>
    </source>
</evidence>
<comment type="caution">
    <text evidence="2">The sequence shown here is derived from an EMBL/GenBank/DDBJ whole genome shotgun (WGS) entry which is preliminary data.</text>
</comment>
<dbReference type="RefSeq" id="WP_343774378.1">
    <property type="nucleotide sequence ID" value="NZ_BAAADV010000005.1"/>
</dbReference>
<organism evidence="2 3">
    <name type="scientific">Natronoarchaeum mannanilyticum</name>
    <dbReference type="NCBI Taxonomy" id="926360"/>
    <lineage>
        <taxon>Archaea</taxon>
        <taxon>Methanobacteriati</taxon>
        <taxon>Methanobacteriota</taxon>
        <taxon>Stenosarchaea group</taxon>
        <taxon>Halobacteria</taxon>
        <taxon>Halobacteriales</taxon>
        <taxon>Natronoarchaeaceae</taxon>
    </lineage>
</organism>
<keyword evidence="3" id="KW-1185">Reference proteome</keyword>
<protein>
    <submittedName>
        <fullName evidence="2">Uncharacterized protein</fullName>
    </submittedName>
</protein>
<reference evidence="2 3" key="1">
    <citation type="journal article" date="2019" name="Int. J. Syst. Evol. Microbiol.">
        <title>The Global Catalogue of Microorganisms (GCM) 10K type strain sequencing project: providing services to taxonomists for standard genome sequencing and annotation.</title>
        <authorList>
            <consortium name="The Broad Institute Genomics Platform"/>
            <consortium name="The Broad Institute Genome Sequencing Center for Infectious Disease"/>
            <person name="Wu L."/>
            <person name="Ma J."/>
        </authorList>
    </citation>
    <scope>NUCLEOTIDE SEQUENCE [LARGE SCALE GENOMIC DNA]</scope>
    <source>
        <strain evidence="2 3">JCM 16328</strain>
    </source>
</reference>
<sequence length="269" mass="30808">MRSKLEEKANKFITQQEKLREKQENLSELQTDVFGADSEETEEKAREFFSDVGGLEQKSSKTQEIDELRDELEELKDALETTREELQELLVEVQFPLNETVNVSDDVVEFPYSAEIPQSVIDAIEAVLQVDLSEDGVVIDTDAIRVKTTDVDEAMDQAMNRIDELRSKANTMVDVEQYVNEINGRDEKLAKTLYVLYQTENALTKKELEKRIGVETGELRGQLYYVLENDPYLKKSDQKFSLSDTGERVTEAYIDRHGRPEGLPDEVKA</sequence>
<evidence type="ECO:0000256" key="1">
    <source>
        <dbReference type="SAM" id="MobiDB-lite"/>
    </source>
</evidence>
<dbReference type="AlphaFoldDB" id="A0AAV3TC59"/>
<proteinExistence type="predicted"/>
<feature type="region of interest" description="Disordered" evidence="1">
    <location>
        <begin position="19"/>
        <end position="53"/>
    </location>
</feature>
<dbReference type="EMBL" id="BAAADV010000005">
    <property type="protein sequence ID" value="GAA0676227.1"/>
    <property type="molecule type" value="Genomic_DNA"/>
</dbReference>
<evidence type="ECO:0000313" key="2">
    <source>
        <dbReference type="EMBL" id="GAA0676227.1"/>
    </source>
</evidence>
<gene>
    <name evidence="2" type="ORF">GCM10009020_25060</name>
</gene>
<accession>A0AAV3TC59</accession>
<name>A0AAV3TC59_9EURY</name>